<comment type="similarity">
    <text evidence="9">Belongs to the class-I aminoacyl-tRNA synthetase family.</text>
</comment>
<evidence type="ECO:0000256" key="7">
    <source>
        <dbReference type="ARBA" id="ARBA00048248"/>
    </source>
</evidence>
<evidence type="ECO:0000256" key="8">
    <source>
        <dbReference type="NCBIfam" id="TIGR00234"/>
    </source>
</evidence>
<evidence type="ECO:0000313" key="10">
    <source>
        <dbReference type="EMBL" id="VFJ99509.1"/>
    </source>
</evidence>
<dbReference type="AlphaFoldDB" id="A0A450V530"/>
<dbReference type="Gene3D" id="3.10.290.10">
    <property type="entry name" value="RNA-binding S4 domain"/>
    <property type="match status" value="1"/>
</dbReference>
<dbReference type="InterPro" id="IPR014729">
    <property type="entry name" value="Rossmann-like_a/b/a_fold"/>
</dbReference>
<gene>
    <name evidence="10" type="ORF">BECKH772A_GA0070896_101647</name>
    <name evidence="11" type="ORF">BECKH772B_GA0070898_101687</name>
    <name evidence="12" type="ORF">BECKH772C_GA0070978_101627</name>
</gene>
<name>A0A450V530_9GAMM</name>
<dbReference type="InterPro" id="IPR024088">
    <property type="entry name" value="Tyr-tRNA-ligase_bac-type"/>
</dbReference>
<dbReference type="SUPFAM" id="SSF52374">
    <property type="entry name" value="Nucleotidylyl transferase"/>
    <property type="match status" value="1"/>
</dbReference>
<keyword evidence="3 9" id="KW-0547">Nucleotide-binding</keyword>
<evidence type="ECO:0000313" key="12">
    <source>
        <dbReference type="EMBL" id="VFK04118.1"/>
    </source>
</evidence>
<evidence type="ECO:0000256" key="2">
    <source>
        <dbReference type="ARBA" id="ARBA00022598"/>
    </source>
</evidence>
<evidence type="ECO:0000256" key="5">
    <source>
        <dbReference type="ARBA" id="ARBA00022917"/>
    </source>
</evidence>
<evidence type="ECO:0000256" key="1">
    <source>
        <dbReference type="ARBA" id="ARBA00013160"/>
    </source>
</evidence>
<dbReference type="EMBL" id="CAADFG010000164">
    <property type="protein sequence ID" value="VFJ99509.1"/>
    <property type="molecule type" value="Genomic_DNA"/>
</dbReference>
<dbReference type="PANTHER" id="PTHR11766">
    <property type="entry name" value="TYROSYL-TRNA SYNTHETASE"/>
    <property type="match status" value="1"/>
</dbReference>
<dbReference type="InterPro" id="IPR002307">
    <property type="entry name" value="Tyr-tRNA-ligase"/>
</dbReference>
<dbReference type="EC" id="6.1.1.1" evidence="1 8"/>
<dbReference type="EMBL" id="CAADFI010000168">
    <property type="protein sequence ID" value="VFJ99786.1"/>
    <property type="molecule type" value="Genomic_DNA"/>
</dbReference>
<dbReference type="EMBL" id="CAADFJ010000162">
    <property type="protein sequence ID" value="VFK04118.1"/>
    <property type="molecule type" value="Genomic_DNA"/>
</dbReference>
<dbReference type="Pfam" id="PF00579">
    <property type="entry name" value="tRNA-synt_1b"/>
    <property type="match status" value="1"/>
</dbReference>
<evidence type="ECO:0000313" key="11">
    <source>
        <dbReference type="EMBL" id="VFJ99786.1"/>
    </source>
</evidence>
<accession>A0A450V530</accession>
<dbReference type="GO" id="GO:0005524">
    <property type="term" value="F:ATP binding"/>
    <property type="evidence" value="ECO:0007669"/>
    <property type="project" value="UniProtKB-KW"/>
</dbReference>
<dbReference type="Gene3D" id="1.10.240.10">
    <property type="entry name" value="Tyrosyl-Transfer RNA Synthetase"/>
    <property type="match status" value="1"/>
</dbReference>
<dbReference type="GO" id="GO:0006437">
    <property type="term" value="P:tyrosyl-tRNA aminoacylation"/>
    <property type="evidence" value="ECO:0007669"/>
    <property type="project" value="UniProtKB-UniRule"/>
</dbReference>
<dbReference type="SUPFAM" id="SSF55174">
    <property type="entry name" value="Alpha-L RNA-binding motif"/>
    <property type="match status" value="1"/>
</dbReference>
<keyword evidence="2 9" id="KW-0436">Ligase</keyword>
<evidence type="ECO:0000256" key="9">
    <source>
        <dbReference type="RuleBase" id="RU363036"/>
    </source>
</evidence>
<dbReference type="PANTHER" id="PTHR11766:SF1">
    <property type="entry name" value="TYROSINE--TRNA LIGASE"/>
    <property type="match status" value="1"/>
</dbReference>
<keyword evidence="5 9" id="KW-0648">Protein biosynthesis</keyword>
<dbReference type="Gene3D" id="3.40.50.620">
    <property type="entry name" value="HUPs"/>
    <property type="match status" value="1"/>
</dbReference>
<dbReference type="InterPro" id="IPR002305">
    <property type="entry name" value="aa-tRNA-synth_Ic"/>
</dbReference>
<evidence type="ECO:0000256" key="3">
    <source>
        <dbReference type="ARBA" id="ARBA00022741"/>
    </source>
</evidence>
<dbReference type="GO" id="GO:0005829">
    <property type="term" value="C:cytosol"/>
    <property type="evidence" value="ECO:0007669"/>
    <property type="project" value="TreeGrafter"/>
</dbReference>
<dbReference type="PRINTS" id="PR01040">
    <property type="entry name" value="TRNASYNTHTYR"/>
</dbReference>
<organism evidence="11">
    <name type="scientific">Candidatus Kentrum eta</name>
    <dbReference type="NCBI Taxonomy" id="2126337"/>
    <lineage>
        <taxon>Bacteria</taxon>
        <taxon>Pseudomonadati</taxon>
        <taxon>Pseudomonadota</taxon>
        <taxon>Gammaproteobacteria</taxon>
        <taxon>Candidatus Kentrum</taxon>
    </lineage>
</organism>
<dbReference type="NCBIfam" id="TIGR00234">
    <property type="entry name" value="tyrS"/>
    <property type="match status" value="1"/>
</dbReference>
<comment type="catalytic activity">
    <reaction evidence="7">
        <text>tRNA(Tyr) + L-tyrosine + ATP = L-tyrosyl-tRNA(Tyr) + AMP + diphosphate + H(+)</text>
        <dbReference type="Rhea" id="RHEA:10220"/>
        <dbReference type="Rhea" id="RHEA-COMP:9706"/>
        <dbReference type="Rhea" id="RHEA-COMP:9707"/>
        <dbReference type="ChEBI" id="CHEBI:15378"/>
        <dbReference type="ChEBI" id="CHEBI:30616"/>
        <dbReference type="ChEBI" id="CHEBI:33019"/>
        <dbReference type="ChEBI" id="CHEBI:58315"/>
        <dbReference type="ChEBI" id="CHEBI:78442"/>
        <dbReference type="ChEBI" id="CHEBI:78536"/>
        <dbReference type="ChEBI" id="CHEBI:456215"/>
        <dbReference type="EC" id="6.1.1.1"/>
    </reaction>
</comment>
<proteinExistence type="inferred from homology"/>
<evidence type="ECO:0000256" key="6">
    <source>
        <dbReference type="ARBA" id="ARBA00023146"/>
    </source>
</evidence>
<dbReference type="GO" id="GO:0004831">
    <property type="term" value="F:tyrosine-tRNA ligase activity"/>
    <property type="evidence" value="ECO:0007669"/>
    <property type="project" value="UniProtKB-UniRule"/>
</dbReference>
<dbReference type="GO" id="GO:0003723">
    <property type="term" value="F:RNA binding"/>
    <property type="evidence" value="ECO:0007669"/>
    <property type="project" value="InterPro"/>
</dbReference>
<keyword evidence="4 9" id="KW-0067">ATP-binding</keyword>
<keyword evidence="6 9" id="KW-0030">Aminoacyl-tRNA synthetase</keyword>
<reference evidence="11" key="1">
    <citation type="submission" date="2019-02" db="EMBL/GenBank/DDBJ databases">
        <authorList>
            <person name="Gruber-Vodicka R. H."/>
            <person name="Seah K. B. B."/>
        </authorList>
    </citation>
    <scope>NUCLEOTIDE SEQUENCE</scope>
    <source>
        <strain evidence="12">BECK_SA2B12</strain>
        <strain evidence="10">BECK_SA2B15</strain>
        <strain evidence="11">BECK_SA2B20</strain>
    </source>
</reference>
<dbReference type="InterPro" id="IPR036986">
    <property type="entry name" value="S4_RNA-bd_sf"/>
</dbReference>
<sequence length="358" mass="41179">MKYGVDVTAPHIHIGHAVNLWMYKELQELGHKVVFLIGDFTTRIGDPTGKNKTRPIVPESEIQKNADAFIKQALMILHDDPNLIDIRRNSEWFNEMPTSKFLSLVSMITHSKLAARDMFRKRLEEGEDVYMHEMLYPLLQGYDSVELRADLAIIGSDQLYNEMIGRFYQEKFGIRPQVILTTKITPGIDGGAKQSKSLDNYIGLGHSPREKFGRIMSMPDDLVVQYFVVYTDVPIEKIDHIWDEQSPRDAKLRLAEEIVSRYHGEDIAREERECFISTFSNKQAPDDAPVVSFDNEHHSAYDVVRNCLPESESNSQVRRLFDQGAIKTNGDIVGLDEEITIPAVLKVGKRRWFRLERR</sequence>
<protein>
    <recommendedName>
        <fullName evidence="1 8">Tyrosine--tRNA ligase</fullName>
        <ecNumber evidence="1 8">6.1.1.1</ecNumber>
    </recommendedName>
</protein>
<evidence type="ECO:0000256" key="4">
    <source>
        <dbReference type="ARBA" id="ARBA00022840"/>
    </source>
</evidence>